<dbReference type="PATRIC" id="fig|1398.22.peg.2298"/>
<comment type="subcellular location">
    <subcellularLocation>
        <location evidence="6">Cytoplasm</location>
    </subcellularLocation>
</comment>
<dbReference type="UniPathway" id="UPA00068">
    <property type="reaction ID" value="UER00114"/>
</dbReference>
<evidence type="ECO:0000313" key="9">
    <source>
        <dbReference type="EMBL" id="KWZ80492.1"/>
    </source>
</evidence>
<dbReference type="InterPro" id="IPR024083">
    <property type="entry name" value="Fumarase/histidase_N"/>
</dbReference>
<keyword evidence="3 6" id="KW-0055">Arginine biosynthesis</keyword>
<dbReference type="InterPro" id="IPR009049">
    <property type="entry name" value="Argininosuccinate_lyase"/>
</dbReference>
<comment type="catalytic activity">
    <reaction evidence="6">
        <text>2-(N(omega)-L-arginino)succinate = fumarate + L-arginine</text>
        <dbReference type="Rhea" id="RHEA:24020"/>
        <dbReference type="ChEBI" id="CHEBI:29806"/>
        <dbReference type="ChEBI" id="CHEBI:32682"/>
        <dbReference type="ChEBI" id="CHEBI:57472"/>
        <dbReference type="EC" id="4.3.2.1"/>
    </reaction>
</comment>
<gene>
    <name evidence="6" type="primary">argH</name>
    <name evidence="9" type="ORF">HMPREF3213_02292</name>
</gene>
<accession>A0A133KLU5</accession>
<evidence type="ECO:0000256" key="5">
    <source>
        <dbReference type="ARBA" id="ARBA00023239"/>
    </source>
</evidence>
<comment type="similarity">
    <text evidence="6">Belongs to the lyase 1 family. Argininosuccinate lyase subfamily.</text>
</comment>
<dbReference type="NCBIfam" id="TIGR00838">
    <property type="entry name" value="argH"/>
    <property type="match status" value="1"/>
</dbReference>
<organism evidence="9 10">
    <name type="scientific">Heyndrickxia coagulans</name>
    <name type="common">Weizmannia coagulans</name>
    <dbReference type="NCBI Taxonomy" id="1398"/>
    <lineage>
        <taxon>Bacteria</taxon>
        <taxon>Bacillati</taxon>
        <taxon>Bacillota</taxon>
        <taxon>Bacilli</taxon>
        <taxon>Bacillales</taxon>
        <taxon>Bacillaceae</taxon>
        <taxon>Heyndrickxia</taxon>
    </lineage>
</organism>
<evidence type="ECO:0000313" key="10">
    <source>
        <dbReference type="Proteomes" id="UP000070376"/>
    </source>
</evidence>
<proteinExistence type="inferred from homology"/>
<dbReference type="Gene3D" id="1.20.200.10">
    <property type="entry name" value="Fumarase/aspartase (Central domain)"/>
    <property type="match status" value="1"/>
</dbReference>
<dbReference type="FunFam" id="1.10.275.10:FF:000002">
    <property type="entry name" value="Argininosuccinate lyase"/>
    <property type="match status" value="1"/>
</dbReference>
<evidence type="ECO:0000256" key="6">
    <source>
        <dbReference type="HAMAP-Rule" id="MF_00006"/>
    </source>
</evidence>
<dbReference type="PRINTS" id="PR00145">
    <property type="entry name" value="ARGSUCLYASE"/>
</dbReference>
<dbReference type="InterPro" id="IPR029419">
    <property type="entry name" value="Arg_succ_lyase_C"/>
</dbReference>
<dbReference type="Pfam" id="PF00206">
    <property type="entry name" value="Lyase_1"/>
    <property type="match status" value="1"/>
</dbReference>
<dbReference type="GO" id="GO:0005829">
    <property type="term" value="C:cytosol"/>
    <property type="evidence" value="ECO:0007669"/>
    <property type="project" value="TreeGrafter"/>
</dbReference>
<comment type="pathway">
    <text evidence="1 6">Amino-acid biosynthesis; L-arginine biosynthesis; L-arginine from L-ornithine and carbamoyl phosphate: step 3/3.</text>
</comment>
<evidence type="ECO:0000256" key="2">
    <source>
        <dbReference type="ARBA" id="ARBA00012338"/>
    </source>
</evidence>
<dbReference type="FunFam" id="1.20.200.10:FF:000002">
    <property type="entry name" value="Argininosuccinate lyase"/>
    <property type="match status" value="1"/>
</dbReference>
<dbReference type="EMBL" id="LRPN01000091">
    <property type="protein sequence ID" value="KWZ80492.1"/>
    <property type="molecule type" value="Genomic_DNA"/>
</dbReference>
<feature type="domain" description="Argininosuccinate lyase C-terminal" evidence="8">
    <location>
        <begin position="419"/>
        <end position="487"/>
    </location>
</feature>
<dbReference type="InterPro" id="IPR022761">
    <property type="entry name" value="Fumarate_lyase_N"/>
</dbReference>
<evidence type="ECO:0000256" key="1">
    <source>
        <dbReference type="ARBA" id="ARBA00004941"/>
    </source>
</evidence>
<evidence type="ECO:0000256" key="3">
    <source>
        <dbReference type="ARBA" id="ARBA00022571"/>
    </source>
</evidence>
<keyword evidence="4 6" id="KW-0028">Amino-acid biosynthesis</keyword>
<evidence type="ECO:0000259" key="8">
    <source>
        <dbReference type="Pfam" id="PF14698"/>
    </source>
</evidence>
<dbReference type="InterPro" id="IPR020557">
    <property type="entry name" value="Fumarate_lyase_CS"/>
</dbReference>
<dbReference type="CDD" id="cd01359">
    <property type="entry name" value="Argininosuccinate_lyase"/>
    <property type="match status" value="1"/>
</dbReference>
<comment type="caution">
    <text evidence="9">The sequence shown here is derived from an EMBL/GenBank/DDBJ whole genome shotgun (WGS) entry which is preliminary data.</text>
</comment>
<evidence type="ECO:0000259" key="7">
    <source>
        <dbReference type="Pfam" id="PF00206"/>
    </source>
</evidence>
<protein>
    <recommendedName>
        <fullName evidence="2 6">Argininosuccinate lyase</fullName>
        <shortName evidence="6">ASAL</shortName>
        <ecNumber evidence="2 6">4.3.2.1</ecNumber>
    </recommendedName>
    <alternativeName>
        <fullName evidence="6">Arginosuccinase</fullName>
    </alternativeName>
</protein>
<dbReference type="AlphaFoldDB" id="A0A133KLU5"/>
<evidence type="ECO:0000256" key="4">
    <source>
        <dbReference type="ARBA" id="ARBA00022605"/>
    </source>
</evidence>
<keyword evidence="5 6" id="KW-0456">Lyase</keyword>
<dbReference type="InterPro" id="IPR008948">
    <property type="entry name" value="L-Aspartase-like"/>
</dbReference>
<dbReference type="Pfam" id="PF14698">
    <property type="entry name" value="ASL_C2"/>
    <property type="match status" value="1"/>
</dbReference>
<feature type="domain" description="Fumarate lyase N-terminal" evidence="7">
    <location>
        <begin position="62"/>
        <end position="356"/>
    </location>
</feature>
<dbReference type="InterPro" id="IPR000362">
    <property type="entry name" value="Fumarate_lyase_fam"/>
</dbReference>
<reference evidence="10" key="1">
    <citation type="submission" date="2016-01" db="EMBL/GenBank/DDBJ databases">
        <authorList>
            <person name="Mitreva M."/>
            <person name="Pepin K.H."/>
            <person name="Mihindukulasuriya K.A."/>
            <person name="Fulton R."/>
            <person name="Fronick C."/>
            <person name="O'Laughlin M."/>
            <person name="Miner T."/>
            <person name="Herter B."/>
            <person name="Rosa B.A."/>
            <person name="Cordes M."/>
            <person name="Tomlinson C."/>
            <person name="Wollam A."/>
            <person name="Palsikar V.B."/>
            <person name="Mardis E.R."/>
            <person name="Wilson R.K."/>
        </authorList>
    </citation>
    <scope>NUCLEOTIDE SEQUENCE [LARGE SCALE GENOMIC DNA]</scope>
    <source>
        <strain evidence="10">GED7749B</strain>
    </source>
</reference>
<dbReference type="Proteomes" id="UP000070376">
    <property type="component" value="Unassembled WGS sequence"/>
</dbReference>
<name>A0A133KLU5_HEYCO</name>
<dbReference type="GO" id="GO:0042450">
    <property type="term" value="P:L-arginine biosynthetic process via ornithine"/>
    <property type="evidence" value="ECO:0007669"/>
    <property type="project" value="UniProtKB-UniRule"/>
</dbReference>
<dbReference type="Gene3D" id="1.10.275.10">
    <property type="entry name" value="Fumarase/aspartase (N-terminal domain)"/>
    <property type="match status" value="1"/>
</dbReference>
<dbReference type="SUPFAM" id="SSF48557">
    <property type="entry name" value="L-aspartase-like"/>
    <property type="match status" value="1"/>
</dbReference>
<dbReference type="HAMAP" id="MF_00006">
    <property type="entry name" value="Arg_succ_lyase"/>
    <property type="match status" value="1"/>
</dbReference>
<dbReference type="PANTHER" id="PTHR43814">
    <property type="entry name" value="ARGININOSUCCINATE LYASE"/>
    <property type="match status" value="1"/>
</dbReference>
<dbReference type="PROSITE" id="PS00163">
    <property type="entry name" value="FUMARATE_LYASES"/>
    <property type="match status" value="1"/>
</dbReference>
<dbReference type="FunFam" id="1.10.40.30:FF:000001">
    <property type="entry name" value="Argininosuccinate lyase"/>
    <property type="match status" value="1"/>
</dbReference>
<dbReference type="Gene3D" id="1.10.40.30">
    <property type="entry name" value="Fumarase/aspartase (C-terminal domain)"/>
    <property type="match status" value="1"/>
</dbReference>
<dbReference type="EC" id="4.3.2.1" evidence="2 6"/>
<dbReference type="PRINTS" id="PR00149">
    <property type="entry name" value="FUMRATELYASE"/>
</dbReference>
<keyword evidence="6" id="KW-0963">Cytoplasm</keyword>
<dbReference type="GO" id="GO:0004056">
    <property type="term" value="F:argininosuccinate lyase activity"/>
    <property type="evidence" value="ECO:0007669"/>
    <property type="project" value="UniProtKB-UniRule"/>
</dbReference>
<sequence>MLNHKHGKFQGWNRPVQVFFTCLPRREKSEKYPEGCGGSPCSLHFLILLQQEEMTLSKLWGGRFTKETNQLVETYTASIGYDRRLAFEDIEGSLAHVQMLGECGILPEKDVEQIKAGLRKIAEKIKNGEAAFTVENEDIHMNIEKMLMDEIGPTGGKLHTGRSRNDQVATDMHLYVRKTTKEMIRLIALVQEAIVTKAKENKETMMPGYTHLQRAQPVLFAHHLLAYFWMLERDKERFSDSLKRTDWLPLGAGALAGTTFPIDRERTRELLGFSRIYPNSLDAVSDRDFVLEFLANAAILMTHISRLSEELVLWSSQEFQFIELDDSFCTGSSIMPQKKNPDVPELLRGKTGRVFGNLIGLLTVLKGLPLAYNKDMQEDKEGIFDTADTLQGALKLLAPMIETMKVNREKMFRAVSNDYANATDIADYLAKKGLPFREAHAVIGQIVLYGIQHGKYLLDLTLDEYQSFSPLFEADIFEVLKPEHVVKMRNSAGGTGHAQVAAQLQMAEKQLRKPD</sequence>
<dbReference type="PANTHER" id="PTHR43814:SF1">
    <property type="entry name" value="ARGININOSUCCINATE LYASE"/>
    <property type="match status" value="1"/>
</dbReference>